<dbReference type="Proteomes" id="UP001620408">
    <property type="component" value="Unassembled WGS sequence"/>
</dbReference>
<accession>A0ABW8K7A3</accession>
<dbReference type="Pfam" id="PF04542">
    <property type="entry name" value="Sigma70_r2"/>
    <property type="match status" value="1"/>
</dbReference>
<dbReference type="NCBIfam" id="TIGR02937">
    <property type="entry name" value="sigma70-ECF"/>
    <property type="match status" value="1"/>
</dbReference>
<dbReference type="PANTHER" id="PTHR43133:SF32">
    <property type="entry name" value="BLR3042 PROTEIN"/>
    <property type="match status" value="1"/>
</dbReference>
<evidence type="ECO:0000256" key="4">
    <source>
        <dbReference type="ARBA" id="ARBA00023163"/>
    </source>
</evidence>
<sequence>MSILPSNLSGSSHSRAAQDEIVLLGRVAAEERSAFEALYRLYRPRLLRFIDGMLRQRALAEEVLDDTMMVVWRKAHTFNHCSKVSTWIFAIAYRQALKALKRRESVLPPELPESAELGPGPELECQQEELHRQLAQAMESLSADHRAVIELTYYLGYGCREIAEIMDCPVDTVKTRMFYARRKLRALLEARKEAI</sequence>
<dbReference type="InterPro" id="IPR007627">
    <property type="entry name" value="RNA_pol_sigma70_r2"/>
</dbReference>
<dbReference type="SUPFAM" id="SSF88946">
    <property type="entry name" value="Sigma2 domain of RNA polymerase sigma factors"/>
    <property type="match status" value="1"/>
</dbReference>
<keyword evidence="2" id="KW-0805">Transcription regulation</keyword>
<comment type="caution">
    <text evidence="7">The sequence shown here is derived from an EMBL/GenBank/DDBJ whole genome shotgun (WGS) entry which is preliminary data.</text>
</comment>
<proteinExistence type="inferred from homology"/>
<evidence type="ECO:0000259" key="6">
    <source>
        <dbReference type="Pfam" id="PF08281"/>
    </source>
</evidence>
<dbReference type="PANTHER" id="PTHR43133">
    <property type="entry name" value="RNA POLYMERASE ECF-TYPE SIGMA FACTO"/>
    <property type="match status" value="1"/>
</dbReference>
<comment type="similarity">
    <text evidence="1">Belongs to the sigma-70 factor family. ECF subfamily.</text>
</comment>
<dbReference type="InterPro" id="IPR013325">
    <property type="entry name" value="RNA_pol_sigma_r2"/>
</dbReference>
<dbReference type="InterPro" id="IPR039425">
    <property type="entry name" value="RNA_pol_sigma-70-like"/>
</dbReference>
<protein>
    <submittedName>
        <fullName evidence="7">Sigma-70 family RNA polymerase sigma factor</fullName>
    </submittedName>
</protein>
<dbReference type="InterPro" id="IPR036388">
    <property type="entry name" value="WH-like_DNA-bd_sf"/>
</dbReference>
<evidence type="ECO:0000256" key="1">
    <source>
        <dbReference type="ARBA" id="ARBA00010641"/>
    </source>
</evidence>
<dbReference type="InterPro" id="IPR014284">
    <property type="entry name" value="RNA_pol_sigma-70_dom"/>
</dbReference>
<feature type="domain" description="RNA polymerase sigma-70 region 2" evidence="5">
    <location>
        <begin position="38"/>
        <end position="104"/>
    </location>
</feature>
<dbReference type="CDD" id="cd06171">
    <property type="entry name" value="Sigma70_r4"/>
    <property type="match status" value="1"/>
</dbReference>
<evidence type="ECO:0000256" key="2">
    <source>
        <dbReference type="ARBA" id="ARBA00023015"/>
    </source>
</evidence>
<keyword evidence="3" id="KW-0731">Sigma factor</keyword>
<keyword evidence="8" id="KW-1185">Reference proteome</keyword>
<feature type="domain" description="RNA polymerase sigma factor 70 region 4 type 2" evidence="6">
    <location>
        <begin position="132"/>
        <end position="184"/>
    </location>
</feature>
<evidence type="ECO:0000256" key="3">
    <source>
        <dbReference type="ARBA" id="ARBA00023082"/>
    </source>
</evidence>
<dbReference type="Gene3D" id="1.10.10.10">
    <property type="entry name" value="Winged helix-like DNA-binding domain superfamily/Winged helix DNA-binding domain"/>
    <property type="match status" value="1"/>
</dbReference>
<evidence type="ECO:0000313" key="7">
    <source>
        <dbReference type="EMBL" id="MFK2917643.1"/>
    </source>
</evidence>
<dbReference type="RefSeq" id="WP_379986783.1">
    <property type="nucleotide sequence ID" value="NZ_JADIKD010000010.1"/>
</dbReference>
<organism evidence="7 8">
    <name type="scientific">Dyella koreensis</name>
    <dbReference type="NCBI Taxonomy" id="311235"/>
    <lineage>
        <taxon>Bacteria</taxon>
        <taxon>Pseudomonadati</taxon>
        <taxon>Pseudomonadota</taxon>
        <taxon>Gammaproteobacteria</taxon>
        <taxon>Lysobacterales</taxon>
        <taxon>Rhodanobacteraceae</taxon>
        <taxon>Dyella</taxon>
    </lineage>
</organism>
<dbReference type="Pfam" id="PF08281">
    <property type="entry name" value="Sigma70_r4_2"/>
    <property type="match status" value="1"/>
</dbReference>
<reference evidence="7 8" key="1">
    <citation type="submission" date="2020-10" db="EMBL/GenBank/DDBJ databases">
        <title>Phylogeny of dyella-like bacteria.</title>
        <authorList>
            <person name="Fu J."/>
        </authorList>
    </citation>
    <scope>NUCLEOTIDE SEQUENCE [LARGE SCALE GENOMIC DNA]</scope>
    <source>
        <strain evidence="7 8">BB4</strain>
    </source>
</reference>
<dbReference type="InterPro" id="IPR013249">
    <property type="entry name" value="RNA_pol_sigma70_r4_t2"/>
</dbReference>
<dbReference type="InterPro" id="IPR013324">
    <property type="entry name" value="RNA_pol_sigma_r3/r4-like"/>
</dbReference>
<dbReference type="Gene3D" id="1.10.1740.10">
    <property type="match status" value="1"/>
</dbReference>
<evidence type="ECO:0000259" key="5">
    <source>
        <dbReference type="Pfam" id="PF04542"/>
    </source>
</evidence>
<gene>
    <name evidence="7" type="ORF">ISS97_10265</name>
</gene>
<name>A0ABW8K7A3_9GAMM</name>
<keyword evidence="4" id="KW-0804">Transcription</keyword>
<evidence type="ECO:0000313" key="8">
    <source>
        <dbReference type="Proteomes" id="UP001620408"/>
    </source>
</evidence>
<dbReference type="SUPFAM" id="SSF88659">
    <property type="entry name" value="Sigma3 and sigma4 domains of RNA polymerase sigma factors"/>
    <property type="match status" value="1"/>
</dbReference>
<dbReference type="EMBL" id="JADIKD010000010">
    <property type="protein sequence ID" value="MFK2917643.1"/>
    <property type="molecule type" value="Genomic_DNA"/>
</dbReference>